<keyword evidence="3" id="KW-0812">Transmembrane</keyword>
<proteinExistence type="predicted"/>
<reference evidence="14" key="1">
    <citation type="submission" date="2013-10" db="EMBL/GenBank/DDBJ databases">
        <authorList>
            <person name="Schartl M."/>
            <person name="Warren W."/>
        </authorList>
    </citation>
    <scope>NUCLEOTIDE SEQUENCE [LARGE SCALE GENOMIC DNA]</scope>
    <source>
        <strain evidence="14">female</strain>
    </source>
</reference>
<dbReference type="PROSITE" id="PS50835">
    <property type="entry name" value="IG_LIKE"/>
    <property type="match status" value="1"/>
</dbReference>
<evidence type="ECO:0000256" key="11">
    <source>
        <dbReference type="SAM" id="SignalP"/>
    </source>
</evidence>
<feature type="signal peptide" evidence="11">
    <location>
        <begin position="1"/>
        <end position="26"/>
    </location>
</feature>
<dbReference type="InterPro" id="IPR013106">
    <property type="entry name" value="Ig_V-set"/>
</dbReference>
<dbReference type="InterPro" id="IPR013783">
    <property type="entry name" value="Ig-like_fold"/>
</dbReference>
<evidence type="ECO:0000256" key="4">
    <source>
        <dbReference type="ARBA" id="ARBA00022729"/>
    </source>
</evidence>
<evidence type="ECO:0000256" key="3">
    <source>
        <dbReference type="ARBA" id="ARBA00022692"/>
    </source>
</evidence>
<evidence type="ECO:0000256" key="1">
    <source>
        <dbReference type="ARBA" id="ARBA00004251"/>
    </source>
</evidence>
<feature type="domain" description="Ig-like" evidence="12">
    <location>
        <begin position="26"/>
        <end position="121"/>
    </location>
</feature>
<dbReference type="InterPro" id="IPR051713">
    <property type="entry name" value="T-cell_Activation_Regulation"/>
</dbReference>
<reference evidence="13" key="3">
    <citation type="submission" date="2025-09" db="UniProtKB">
        <authorList>
            <consortium name="Ensembl"/>
        </authorList>
    </citation>
    <scope>IDENTIFICATION</scope>
</reference>
<dbReference type="GO" id="GO:0009897">
    <property type="term" value="C:external side of plasma membrane"/>
    <property type="evidence" value="ECO:0007669"/>
    <property type="project" value="TreeGrafter"/>
</dbReference>
<dbReference type="EMBL" id="AYCK01026227">
    <property type="status" value="NOT_ANNOTATED_CDS"/>
    <property type="molecule type" value="Genomic_DNA"/>
</dbReference>
<dbReference type="SUPFAM" id="SSF48726">
    <property type="entry name" value="Immunoglobulin"/>
    <property type="match status" value="1"/>
</dbReference>
<evidence type="ECO:0000256" key="5">
    <source>
        <dbReference type="ARBA" id="ARBA00022989"/>
    </source>
</evidence>
<keyword evidence="7" id="KW-1015">Disulfide bond</keyword>
<dbReference type="GO" id="GO:0042130">
    <property type="term" value="P:negative regulation of T cell proliferation"/>
    <property type="evidence" value="ECO:0007669"/>
    <property type="project" value="TreeGrafter"/>
</dbReference>
<reference evidence="13" key="2">
    <citation type="submission" date="2025-08" db="UniProtKB">
        <authorList>
            <consortium name="Ensembl"/>
        </authorList>
    </citation>
    <scope>IDENTIFICATION</scope>
</reference>
<dbReference type="Gene3D" id="2.60.40.10">
    <property type="entry name" value="Immunoglobulins"/>
    <property type="match status" value="1"/>
</dbReference>
<protein>
    <recommendedName>
        <fullName evidence="12">Ig-like domain-containing protein</fullName>
    </recommendedName>
</protein>
<keyword evidence="8" id="KW-0675">Receptor</keyword>
<evidence type="ECO:0000256" key="7">
    <source>
        <dbReference type="ARBA" id="ARBA00023157"/>
    </source>
</evidence>
<dbReference type="Pfam" id="PF07686">
    <property type="entry name" value="V-set"/>
    <property type="match status" value="1"/>
</dbReference>
<evidence type="ECO:0000256" key="6">
    <source>
        <dbReference type="ARBA" id="ARBA00023136"/>
    </source>
</evidence>
<feature type="chain" id="PRO_5001832579" description="Ig-like domain-containing protein" evidence="11">
    <location>
        <begin position="27"/>
        <end position="140"/>
    </location>
</feature>
<dbReference type="Proteomes" id="UP000028760">
    <property type="component" value="Unassembled WGS sequence"/>
</dbReference>
<dbReference type="GO" id="GO:0042102">
    <property type="term" value="P:positive regulation of T cell proliferation"/>
    <property type="evidence" value="ECO:0007669"/>
    <property type="project" value="TreeGrafter"/>
</dbReference>
<dbReference type="InterPro" id="IPR003599">
    <property type="entry name" value="Ig_sub"/>
</dbReference>
<evidence type="ECO:0000256" key="10">
    <source>
        <dbReference type="ARBA" id="ARBA00023319"/>
    </source>
</evidence>
<keyword evidence="2" id="KW-1003">Cell membrane</keyword>
<dbReference type="InterPro" id="IPR036179">
    <property type="entry name" value="Ig-like_dom_sf"/>
</dbReference>
<dbReference type="GO" id="GO:0031295">
    <property type="term" value="P:T cell costimulation"/>
    <property type="evidence" value="ECO:0007669"/>
    <property type="project" value="TreeGrafter"/>
</dbReference>
<dbReference type="SMART" id="SM00409">
    <property type="entry name" value="IG"/>
    <property type="match status" value="1"/>
</dbReference>
<keyword evidence="14" id="KW-1185">Reference proteome</keyword>
<name>A0A087X9L6_POEFO</name>
<evidence type="ECO:0000256" key="9">
    <source>
        <dbReference type="ARBA" id="ARBA00023180"/>
    </source>
</evidence>
<evidence type="ECO:0000259" key="12">
    <source>
        <dbReference type="PROSITE" id="PS50835"/>
    </source>
</evidence>
<dbReference type="STRING" id="48698.ENSPFOP00000002469"/>
<keyword evidence="5" id="KW-1133">Transmembrane helix</keyword>
<dbReference type="SMART" id="SM00406">
    <property type="entry name" value="IGv"/>
    <property type="match status" value="1"/>
</dbReference>
<dbReference type="GeneTree" id="ENSGT00940000168740"/>
<dbReference type="FunFam" id="2.60.40.10:FF:000142">
    <property type="entry name" value="V-set domain-containing T-cell activation inhibitor 1"/>
    <property type="match status" value="1"/>
</dbReference>
<keyword evidence="10" id="KW-0393">Immunoglobulin domain</keyword>
<evidence type="ECO:0000256" key="2">
    <source>
        <dbReference type="ARBA" id="ARBA00022475"/>
    </source>
</evidence>
<dbReference type="SMART" id="SM00408">
    <property type="entry name" value="IGc2"/>
    <property type="match status" value="1"/>
</dbReference>
<dbReference type="GO" id="GO:0007166">
    <property type="term" value="P:cell surface receptor signaling pathway"/>
    <property type="evidence" value="ECO:0007669"/>
    <property type="project" value="TreeGrafter"/>
</dbReference>
<evidence type="ECO:0000313" key="14">
    <source>
        <dbReference type="Proteomes" id="UP000028760"/>
    </source>
</evidence>
<keyword evidence="9" id="KW-0325">Glycoprotein</keyword>
<dbReference type="PANTHER" id="PTHR25466">
    <property type="entry name" value="T-LYMPHOCYTE ACTIVATION ANTIGEN"/>
    <property type="match status" value="1"/>
</dbReference>
<keyword evidence="6" id="KW-0472">Membrane</keyword>
<dbReference type="InterPro" id="IPR007110">
    <property type="entry name" value="Ig-like_dom"/>
</dbReference>
<dbReference type="AlphaFoldDB" id="A0A087X9L6"/>
<dbReference type="Ensembl" id="ENSPFOT00000002473.1">
    <property type="protein sequence ID" value="ENSPFOP00000002469.1"/>
    <property type="gene ID" value="ENSPFOG00000002636.1"/>
</dbReference>
<keyword evidence="4 11" id="KW-0732">Signal</keyword>
<sequence length="140" mass="16012">SNCQCSLLVYLFLFIFVSCSNQTIRAEPGQTIILPCEAARNKNELTVDWSKPDLGENDHVALYRNDQFDDEGQNPSYKDRVDLQDREIKNRDVSLVLKNVTTDDTGKYECRVHPSNRRKRSYLDNEPICIITLQVSAAGE</sequence>
<evidence type="ECO:0000313" key="13">
    <source>
        <dbReference type="Ensembl" id="ENSPFOP00000002469.1"/>
    </source>
</evidence>
<dbReference type="PANTHER" id="PTHR25466:SF9">
    <property type="entry name" value="FIBRONECTIN TYPE-III DOMAIN-CONTAINING PROTEIN"/>
    <property type="match status" value="1"/>
</dbReference>
<dbReference type="InterPro" id="IPR003598">
    <property type="entry name" value="Ig_sub2"/>
</dbReference>
<organism evidence="13 14">
    <name type="scientific">Poecilia formosa</name>
    <name type="common">Amazon molly</name>
    <name type="synonym">Limia formosa</name>
    <dbReference type="NCBI Taxonomy" id="48698"/>
    <lineage>
        <taxon>Eukaryota</taxon>
        <taxon>Metazoa</taxon>
        <taxon>Chordata</taxon>
        <taxon>Craniata</taxon>
        <taxon>Vertebrata</taxon>
        <taxon>Euteleostomi</taxon>
        <taxon>Actinopterygii</taxon>
        <taxon>Neopterygii</taxon>
        <taxon>Teleostei</taxon>
        <taxon>Neoteleostei</taxon>
        <taxon>Acanthomorphata</taxon>
        <taxon>Ovalentaria</taxon>
        <taxon>Atherinomorphae</taxon>
        <taxon>Cyprinodontiformes</taxon>
        <taxon>Poeciliidae</taxon>
        <taxon>Poeciliinae</taxon>
        <taxon>Poecilia</taxon>
    </lineage>
</organism>
<dbReference type="OMA" id="WYLAICI"/>
<evidence type="ECO:0000256" key="8">
    <source>
        <dbReference type="ARBA" id="ARBA00023170"/>
    </source>
</evidence>
<dbReference type="GO" id="GO:0006955">
    <property type="term" value="P:immune response"/>
    <property type="evidence" value="ECO:0007669"/>
    <property type="project" value="TreeGrafter"/>
</dbReference>
<dbReference type="GO" id="GO:0071222">
    <property type="term" value="P:cellular response to lipopolysaccharide"/>
    <property type="evidence" value="ECO:0007669"/>
    <property type="project" value="TreeGrafter"/>
</dbReference>
<accession>A0A087X9L6</accession>
<comment type="subcellular location">
    <subcellularLocation>
        <location evidence="1">Cell membrane</location>
        <topology evidence="1">Single-pass type I membrane protein</topology>
    </subcellularLocation>
</comment>